<dbReference type="AlphaFoldDB" id="D2EGI4"/>
<evidence type="ECO:0000313" key="3">
    <source>
        <dbReference type="Proteomes" id="UP000009375"/>
    </source>
</evidence>
<organism evidence="2 3">
    <name type="scientific">Candidatus Parvarchaeum acidiphilum ARMAN-4</name>
    <dbReference type="NCBI Taxonomy" id="662760"/>
    <lineage>
        <taxon>Archaea</taxon>
        <taxon>Candidatus Parvarchaeota</taxon>
        <taxon>Candidatus Parvarchaeum</taxon>
    </lineage>
</organism>
<dbReference type="Proteomes" id="UP000009375">
    <property type="component" value="Unassembled WGS sequence"/>
</dbReference>
<protein>
    <recommendedName>
        <fullName evidence="1">N-acetyltransferase domain-containing protein</fullName>
    </recommendedName>
</protein>
<dbReference type="PROSITE" id="PS51186">
    <property type="entry name" value="GNAT"/>
    <property type="match status" value="1"/>
</dbReference>
<reference evidence="2 3" key="1">
    <citation type="journal article" date="2010" name="Proc. Natl. Acad. Sci. U.S.A.">
        <title>Enigmatic, ultrasmall, uncultivated Archaea.</title>
        <authorList>
            <person name="Baker B.J."/>
            <person name="Comolli L.R."/>
            <person name="Dick G.J."/>
            <person name="Hauser L.J."/>
            <person name="Hyatt D."/>
            <person name="Dill B.D."/>
            <person name="Land M.L."/>
            <person name="Verberkmoes N.C."/>
            <person name="Hettich R.L."/>
            <person name="Banfield J.F."/>
        </authorList>
    </citation>
    <scope>NUCLEOTIDE SEQUENCE [LARGE SCALE GENOMIC DNA]</scope>
</reference>
<dbReference type="Pfam" id="PF00583">
    <property type="entry name" value="Acetyltransf_1"/>
    <property type="match status" value="1"/>
</dbReference>
<name>D2EGI4_PARA4</name>
<accession>D2EGI4</accession>
<dbReference type="EMBL" id="GG730075">
    <property type="protein sequence ID" value="EEZ92521.1"/>
    <property type="molecule type" value="Genomic_DNA"/>
</dbReference>
<dbReference type="SUPFAM" id="SSF55729">
    <property type="entry name" value="Acyl-CoA N-acyltransferases (Nat)"/>
    <property type="match status" value="1"/>
</dbReference>
<proteinExistence type="predicted"/>
<evidence type="ECO:0000259" key="1">
    <source>
        <dbReference type="PROSITE" id="PS51186"/>
    </source>
</evidence>
<dbReference type="GO" id="GO:0016747">
    <property type="term" value="F:acyltransferase activity, transferring groups other than amino-acyl groups"/>
    <property type="evidence" value="ECO:0007669"/>
    <property type="project" value="InterPro"/>
</dbReference>
<dbReference type="Gene3D" id="3.40.630.30">
    <property type="match status" value="1"/>
</dbReference>
<gene>
    <name evidence="2" type="ORF">BJBARM4_0883</name>
</gene>
<feature type="domain" description="N-acetyltransferase" evidence="1">
    <location>
        <begin position="10"/>
        <end position="182"/>
    </location>
</feature>
<dbReference type="InterPro" id="IPR016181">
    <property type="entry name" value="Acyl_CoA_acyltransferase"/>
</dbReference>
<dbReference type="InterPro" id="IPR000182">
    <property type="entry name" value="GNAT_dom"/>
</dbReference>
<evidence type="ECO:0000313" key="2">
    <source>
        <dbReference type="EMBL" id="EEZ92521.1"/>
    </source>
</evidence>
<sequence>MITVSIGGRETFRLKSEDPAKLGKKVLDEIVDFTVKTFQSGMAEPEVIDHIKDNDLFLVLYKDNKAIGFAGSNYSNNKKNKKKHAYFSAAVVSSEFQGRNLYNELVKTRIDKALELGFNTITTRTQNPLVEFTIRKELNRYMIDYSVNRQLIPGVFGRRLTEKFQTCKEEFINEEYRKLDLEKGDGYYLTFNLNLYKPNRLKDRGGINL</sequence>